<dbReference type="PANTHER" id="PTHR11328:SF24">
    <property type="entry name" value="MAJOR FACILITATOR SUPERFAMILY (MFS) PROFILE DOMAIN-CONTAINING PROTEIN"/>
    <property type="match status" value="1"/>
</dbReference>
<dbReference type="Pfam" id="PF13347">
    <property type="entry name" value="MFS_2"/>
    <property type="match status" value="1"/>
</dbReference>
<feature type="transmembrane region" description="Helical" evidence="1">
    <location>
        <begin position="181"/>
        <end position="201"/>
    </location>
</feature>
<proteinExistence type="predicted"/>
<feature type="transmembrane region" description="Helical" evidence="1">
    <location>
        <begin position="80"/>
        <end position="97"/>
    </location>
</feature>
<evidence type="ECO:0000313" key="3">
    <source>
        <dbReference type="Proteomes" id="UP000663499"/>
    </source>
</evidence>
<dbReference type="SUPFAM" id="SSF103473">
    <property type="entry name" value="MFS general substrate transporter"/>
    <property type="match status" value="1"/>
</dbReference>
<reference evidence="2" key="1">
    <citation type="submission" date="2021-03" db="EMBL/GenBank/DDBJ databases">
        <title>Alkalibacter marinus sp. nov., isolated from tidal flat sediment.</title>
        <authorList>
            <person name="Namirimu T."/>
            <person name="Yang J.-A."/>
            <person name="Yang S.-H."/>
            <person name="Kim Y.-J."/>
            <person name="Kwon K.K."/>
        </authorList>
    </citation>
    <scope>NUCLEOTIDE SEQUENCE</scope>
    <source>
        <strain evidence="2">ES005</strain>
    </source>
</reference>
<dbReference type="Proteomes" id="UP000663499">
    <property type="component" value="Chromosome"/>
</dbReference>
<organism evidence="2 3">
    <name type="scientific">Alkalibacter rhizosphaerae</name>
    <dbReference type="NCBI Taxonomy" id="2815577"/>
    <lineage>
        <taxon>Bacteria</taxon>
        <taxon>Bacillati</taxon>
        <taxon>Bacillota</taxon>
        <taxon>Clostridia</taxon>
        <taxon>Eubacteriales</taxon>
        <taxon>Eubacteriaceae</taxon>
        <taxon>Alkalibacter</taxon>
    </lineage>
</organism>
<evidence type="ECO:0000256" key="1">
    <source>
        <dbReference type="SAM" id="Phobius"/>
    </source>
</evidence>
<dbReference type="PANTHER" id="PTHR11328">
    <property type="entry name" value="MAJOR FACILITATOR SUPERFAMILY DOMAIN-CONTAINING PROTEIN"/>
    <property type="match status" value="1"/>
</dbReference>
<protein>
    <submittedName>
        <fullName evidence="2">MFS transporter</fullName>
    </submittedName>
</protein>
<feature type="transmembrane region" description="Helical" evidence="1">
    <location>
        <begin position="109"/>
        <end position="133"/>
    </location>
</feature>
<dbReference type="EMBL" id="CP071444">
    <property type="protein sequence ID" value="QSX08527.1"/>
    <property type="molecule type" value="Genomic_DNA"/>
</dbReference>
<keyword evidence="1" id="KW-1133">Transmembrane helix</keyword>
<keyword evidence="1" id="KW-0472">Membrane</keyword>
<dbReference type="GO" id="GO:0015293">
    <property type="term" value="F:symporter activity"/>
    <property type="evidence" value="ECO:0007669"/>
    <property type="project" value="InterPro"/>
</dbReference>
<dbReference type="InterPro" id="IPR036259">
    <property type="entry name" value="MFS_trans_sf"/>
</dbReference>
<dbReference type="GO" id="GO:0008643">
    <property type="term" value="P:carbohydrate transport"/>
    <property type="evidence" value="ECO:0007669"/>
    <property type="project" value="InterPro"/>
</dbReference>
<sequence>MEKKPISKALSTFFGVGDMGFGLMTAVEMYFFVFFLTNVAKFPLATVALIGSVTSIGDALLSPFYGAVIDGIKPMKWGKYRSWLLICPPLVVILYMFQFTKIGGDGLGAIIVTLGFILSHVAWNIPWVANIALIPMLSSTPAERGLLSSRRATWGAVAGIIFSYTGANLAALYGRVTGNEVLGYTLLAGTFAFIMMLGYWAHFKMTDGYEETGVQSSASQKAKPRLSLPQMLKMAATNHYLIVLLFGDLMRYMASFIMTAAAAYYFTYVAKNPALFATYLLLASIARLVGSYVAAPLTRKFSNRGVSIAALVLSGVLLVLAKVVGYNVLLFFIAIMSAGIFTGILGASMVALYSDVSVYSEWQTGQPASAWIMGLMTLSLKIAVISRGTVIPFVLATAGFVATADPATASKALTDGVINVFVLIPAIFMLLSAVILGFGYRLTSEKLDGFEREIAERKSSAVS</sequence>
<feature type="transmembrane region" description="Helical" evidence="1">
    <location>
        <begin position="416"/>
        <end position="440"/>
    </location>
</feature>
<dbReference type="AlphaFoldDB" id="A0A975AHJ6"/>
<dbReference type="RefSeq" id="WP_207299868.1">
    <property type="nucleotide sequence ID" value="NZ_CP071444.1"/>
</dbReference>
<feature type="transmembrane region" description="Helical" evidence="1">
    <location>
        <begin position="382"/>
        <end position="404"/>
    </location>
</feature>
<name>A0A975AHJ6_9FIRM</name>
<feature type="transmembrane region" description="Helical" evidence="1">
    <location>
        <begin position="12"/>
        <end position="36"/>
    </location>
</feature>
<dbReference type="Gene3D" id="1.20.1250.20">
    <property type="entry name" value="MFS general substrate transporter like domains"/>
    <property type="match status" value="1"/>
</dbReference>
<feature type="transmembrane region" description="Helical" evidence="1">
    <location>
        <begin position="240"/>
        <end position="268"/>
    </location>
</feature>
<feature type="transmembrane region" description="Helical" evidence="1">
    <location>
        <begin position="274"/>
        <end position="294"/>
    </location>
</feature>
<dbReference type="KEGG" id="alka:J0B03_00080"/>
<dbReference type="InterPro" id="IPR039672">
    <property type="entry name" value="MFS_2"/>
</dbReference>
<evidence type="ECO:0000313" key="2">
    <source>
        <dbReference type="EMBL" id="QSX08527.1"/>
    </source>
</evidence>
<feature type="transmembrane region" description="Helical" evidence="1">
    <location>
        <begin position="154"/>
        <end position="175"/>
    </location>
</feature>
<accession>A0A975AHJ6</accession>
<dbReference type="GO" id="GO:0005886">
    <property type="term" value="C:plasma membrane"/>
    <property type="evidence" value="ECO:0007669"/>
    <property type="project" value="TreeGrafter"/>
</dbReference>
<gene>
    <name evidence="2" type="ORF">J0B03_00080</name>
</gene>
<keyword evidence="3" id="KW-1185">Reference proteome</keyword>
<keyword evidence="1" id="KW-0812">Transmembrane</keyword>
<feature type="transmembrane region" description="Helical" evidence="1">
    <location>
        <begin position="330"/>
        <end position="353"/>
    </location>
</feature>
<feature type="transmembrane region" description="Helical" evidence="1">
    <location>
        <begin position="42"/>
        <end position="68"/>
    </location>
</feature>
<feature type="transmembrane region" description="Helical" evidence="1">
    <location>
        <begin position="306"/>
        <end position="324"/>
    </location>
</feature>